<evidence type="ECO:0000313" key="2">
    <source>
        <dbReference type="Proteomes" id="UP000193560"/>
    </source>
</evidence>
<protein>
    <submittedName>
        <fullName evidence="1">Uncharacterized protein</fullName>
    </submittedName>
</protein>
<keyword evidence="2" id="KW-1185">Reference proteome</keyword>
<gene>
    <name evidence="1" type="ORF">BCR42DRAFT_443604</name>
</gene>
<organism evidence="1 2">
    <name type="scientific">Absidia repens</name>
    <dbReference type="NCBI Taxonomy" id="90262"/>
    <lineage>
        <taxon>Eukaryota</taxon>
        <taxon>Fungi</taxon>
        <taxon>Fungi incertae sedis</taxon>
        <taxon>Mucoromycota</taxon>
        <taxon>Mucoromycotina</taxon>
        <taxon>Mucoromycetes</taxon>
        <taxon>Mucorales</taxon>
        <taxon>Cunninghamellaceae</taxon>
        <taxon>Absidia</taxon>
    </lineage>
</organism>
<sequence>MTGGGAPVDQTFHATVQQQLNHQTFLEKILRSKASRNEDRMHAILPLSDYKHKLRSKEQVSQWHITDLISVKLQPYDWASTKHKWQLLFFYPASPTMWVVTLPTFATSTIDWPKPRNYPTLDEDGKHYQCNFDLTKEDSIQLNIALDNNNKKQYKLTIKPKEYYQNKSYQKNPLIVQEASSTAASAAAHDDLTTTHYIYLIGCFAKNKWILKFEKTFRYNPIAHFQKWEHHVCDNDNAASTTGFDIY</sequence>
<proteinExistence type="predicted"/>
<dbReference type="AlphaFoldDB" id="A0A1X2HYQ1"/>
<name>A0A1X2HYQ1_9FUNG</name>
<dbReference type="EMBL" id="MCGE01000043">
    <property type="protein sequence ID" value="ORZ05590.1"/>
    <property type="molecule type" value="Genomic_DNA"/>
</dbReference>
<accession>A0A1X2HYQ1</accession>
<comment type="caution">
    <text evidence="1">The sequence shown here is derived from an EMBL/GenBank/DDBJ whole genome shotgun (WGS) entry which is preliminary data.</text>
</comment>
<reference evidence="1 2" key="1">
    <citation type="submission" date="2016-07" db="EMBL/GenBank/DDBJ databases">
        <title>Pervasive Adenine N6-methylation of Active Genes in Fungi.</title>
        <authorList>
            <consortium name="DOE Joint Genome Institute"/>
            <person name="Mondo S.J."/>
            <person name="Dannebaum R.O."/>
            <person name="Kuo R.C."/>
            <person name="Labutti K."/>
            <person name="Haridas S."/>
            <person name="Kuo A."/>
            <person name="Salamov A."/>
            <person name="Ahrendt S.R."/>
            <person name="Lipzen A."/>
            <person name="Sullivan W."/>
            <person name="Andreopoulos W.B."/>
            <person name="Clum A."/>
            <person name="Lindquist E."/>
            <person name="Daum C."/>
            <person name="Ramamoorthy G.K."/>
            <person name="Gryganskyi A."/>
            <person name="Culley D."/>
            <person name="Magnuson J.K."/>
            <person name="James T.Y."/>
            <person name="O'Malley M.A."/>
            <person name="Stajich J.E."/>
            <person name="Spatafora J.W."/>
            <person name="Visel A."/>
            <person name="Grigoriev I.V."/>
        </authorList>
    </citation>
    <scope>NUCLEOTIDE SEQUENCE [LARGE SCALE GENOMIC DNA]</scope>
    <source>
        <strain evidence="1 2">NRRL 1336</strain>
    </source>
</reference>
<dbReference type="Proteomes" id="UP000193560">
    <property type="component" value="Unassembled WGS sequence"/>
</dbReference>
<evidence type="ECO:0000313" key="1">
    <source>
        <dbReference type="EMBL" id="ORZ05590.1"/>
    </source>
</evidence>